<name>A0A369B3Y8_9FIRM</name>
<evidence type="ECO:0000259" key="1">
    <source>
        <dbReference type="Pfam" id="PF01408"/>
    </source>
</evidence>
<dbReference type="SUPFAM" id="SSF55347">
    <property type="entry name" value="Glyceraldehyde-3-phosphate dehydrogenase-like, C-terminal domain"/>
    <property type="match status" value="1"/>
</dbReference>
<feature type="domain" description="GFO/IDH/MocA-like oxidoreductase" evidence="2">
    <location>
        <begin position="145"/>
        <end position="277"/>
    </location>
</feature>
<dbReference type="AlphaFoldDB" id="A0A369B3Y8"/>
<dbReference type="Gene3D" id="3.30.360.10">
    <property type="entry name" value="Dihydrodipicolinate Reductase, domain 2"/>
    <property type="match status" value="1"/>
</dbReference>
<dbReference type="Gene3D" id="3.40.50.720">
    <property type="entry name" value="NAD(P)-binding Rossmann-like Domain"/>
    <property type="match status" value="1"/>
</dbReference>
<dbReference type="PANTHER" id="PTHR43708">
    <property type="entry name" value="CONSERVED EXPRESSED OXIDOREDUCTASE (EUROFUNG)"/>
    <property type="match status" value="1"/>
</dbReference>
<gene>
    <name evidence="3" type="ORF">DFR58_11216</name>
</gene>
<sequence length="383" mass="42354">MQRKKLRYGMVGGDLNAFIGGVHRAAISFEGKAFLVAGCFNPDQSANRECGEFYQLADDRIYADYKEMAEKESKREDKLDFVTIVTPNFLHYQVAKEFLSKGINVVCEKPLCFELEEAKELEALAKEKGLLFCVTYGYSGFPMVKLAKKLVKDGVIGDIINVNAEYLQEWLIDDIGAGDISTNKLSVWRKDPKVAGISNCVGDIGTHIKHTVSYITGLKLKKIAAKLDYFGQPLDLNANILVELENGASGVFCSSQVCVGHANGLVARIFGTKGAIEWVQEDPNYLKVTLKGQPPQIYNRGMGYVTGRASELNRIPSGHPEGLYEAFANIYKTYINALLKKINGEELSENDLDFPTVSEGAEGVKFIHAVIESNKKQSAWVNL</sequence>
<dbReference type="InterPro" id="IPR051317">
    <property type="entry name" value="Gfo/Idh/MocA_oxidoreduct"/>
</dbReference>
<proteinExistence type="predicted"/>
<dbReference type="RefSeq" id="WP_114297966.1">
    <property type="nucleotide sequence ID" value="NZ_QPJT01000012.1"/>
</dbReference>
<reference evidence="3 4" key="1">
    <citation type="submission" date="2018-07" db="EMBL/GenBank/DDBJ databases">
        <title>Genomic Encyclopedia of Type Strains, Phase IV (KMG-IV): sequencing the most valuable type-strain genomes for metagenomic binning, comparative biology and taxonomic classification.</title>
        <authorList>
            <person name="Goeker M."/>
        </authorList>
    </citation>
    <scope>NUCLEOTIDE SEQUENCE [LARGE SCALE GENOMIC DNA]</scope>
    <source>
        <strain evidence="3 4">DSM 27016</strain>
    </source>
</reference>
<evidence type="ECO:0000259" key="2">
    <source>
        <dbReference type="Pfam" id="PF22725"/>
    </source>
</evidence>
<dbReference type="Pfam" id="PF01408">
    <property type="entry name" value="GFO_IDH_MocA"/>
    <property type="match status" value="1"/>
</dbReference>
<dbReference type="Proteomes" id="UP000253034">
    <property type="component" value="Unassembled WGS sequence"/>
</dbReference>
<dbReference type="EMBL" id="QPJT01000012">
    <property type="protein sequence ID" value="RCX16035.1"/>
    <property type="molecule type" value="Genomic_DNA"/>
</dbReference>
<dbReference type="InterPro" id="IPR036291">
    <property type="entry name" value="NAD(P)-bd_dom_sf"/>
</dbReference>
<feature type="domain" description="Gfo/Idh/MocA-like oxidoreductase N-terminal" evidence="1">
    <location>
        <begin position="7"/>
        <end position="135"/>
    </location>
</feature>
<keyword evidence="4" id="KW-1185">Reference proteome</keyword>
<dbReference type="GO" id="GO:0000166">
    <property type="term" value="F:nucleotide binding"/>
    <property type="evidence" value="ECO:0007669"/>
    <property type="project" value="InterPro"/>
</dbReference>
<dbReference type="SUPFAM" id="SSF51735">
    <property type="entry name" value="NAD(P)-binding Rossmann-fold domains"/>
    <property type="match status" value="1"/>
</dbReference>
<protein>
    <submittedName>
        <fullName evidence="3">Putative dehydrogenase</fullName>
    </submittedName>
</protein>
<accession>A0A369B3Y8</accession>
<comment type="caution">
    <text evidence="3">The sequence shown here is derived from an EMBL/GenBank/DDBJ whole genome shotgun (WGS) entry which is preliminary data.</text>
</comment>
<dbReference type="Pfam" id="PF22725">
    <property type="entry name" value="GFO_IDH_MocA_C3"/>
    <property type="match status" value="1"/>
</dbReference>
<dbReference type="OrthoDB" id="9815825at2"/>
<organism evidence="3 4">
    <name type="scientific">Anaerobacterium chartisolvens</name>
    <dbReference type="NCBI Taxonomy" id="1297424"/>
    <lineage>
        <taxon>Bacteria</taxon>
        <taxon>Bacillati</taxon>
        <taxon>Bacillota</taxon>
        <taxon>Clostridia</taxon>
        <taxon>Eubacteriales</taxon>
        <taxon>Oscillospiraceae</taxon>
        <taxon>Anaerobacterium</taxon>
    </lineage>
</organism>
<evidence type="ECO:0000313" key="4">
    <source>
        <dbReference type="Proteomes" id="UP000253034"/>
    </source>
</evidence>
<dbReference type="InterPro" id="IPR000683">
    <property type="entry name" value="Gfo/Idh/MocA-like_OxRdtase_N"/>
</dbReference>
<evidence type="ECO:0000313" key="3">
    <source>
        <dbReference type="EMBL" id="RCX16035.1"/>
    </source>
</evidence>
<dbReference type="PANTHER" id="PTHR43708:SF3">
    <property type="entry name" value="OXIDOREDUCTASE"/>
    <property type="match status" value="1"/>
</dbReference>
<dbReference type="InterPro" id="IPR055170">
    <property type="entry name" value="GFO_IDH_MocA-like_dom"/>
</dbReference>